<dbReference type="SUPFAM" id="SSF52540">
    <property type="entry name" value="P-loop containing nucleoside triphosphate hydrolases"/>
    <property type="match status" value="2"/>
</dbReference>
<keyword evidence="8" id="KW-1185">Reference proteome</keyword>
<dbReference type="STRING" id="28181.BEN30_02340"/>
<dbReference type="InterPro" id="IPR050699">
    <property type="entry name" value="RNA-DNA_Helicase"/>
</dbReference>
<evidence type="ECO:0000256" key="2">
    <source>
        <dbReference type="ARBA" id="ARBA00022801"/>
    </source>
</evidence>
<feature type="compositionally biased region" description="Basic residues" evidence="5">
    <location>
        <begin position="858"/>
        <end position="869"/>
    </location>
</feature>
<evidence type="ECO:0000313" key="7">
    <source>
        <dbReference type="EMBL" id="OEJ69692.1"/>
    </source>
</evidence>
<dbReference type="PANTHER" id="PTHR12131:SF1">
    <property type="entry name" value="ATP-DEPENDENT RNA HELICASE SUPV3L1, MITOCHONDRIAL-RELATED"/>
    <property type="match status" value="1"/>
</dbReference>
<reference evidence="8" key="1">
    <citation type="submission" date="2016-07" db="EMBL/GenBank/DDBJ databases">
        <authorList>
            <person name="Florea S."/>
            <person name="Webb J.S."/>
            <person name="Jaromczyk J."/>
            <person name="Schardl C.L."/>
        </authorList>
    </citation>
    <scope>NUCLEOTIDE SEQUENCE [LARGE SCALE GENOMIC DNA]</scope>
    <source>
        <strain evidence="8">MV-1</strain>
    </source>
</reference>
<gene>
    <name evidence="7" type="ORF">BEN30_02340</name>
</gene>
<keyword evidence="2" id="KW-0378">Hydrolase</keyword>
<dbReference type="EMBL" id="MCGG01000002">
    <property type="protein sequence ID" value="OEJ69692.1"/>
    <property type="molecule type" value="Genomic_DNA"/>
</dbReference>
<dbReference type="Gene3D" id="3.40.50.300">
    <property type="entry name" value="P-loop containing nucleotide triphosphate hydrolases"/>
    <property type="match status" value="2"/>
</dbReference>
<feature type="domain" description="Helicase C-terminal" evidence="6">
    <location>
        <begin position="159"/>
        <end position="311"/>
    </location>
</feature>
<evidence type="ECO:0000259" key="6">
    <source>
        <dbReference type="PROSITE" id="PS51194"/>
    </source>
</evidence>
<dbReference type="Pfam" id="PF00271">
    <property type="entry name" value="Helicase_C"/>
    <property type="match status" value="1"/>
</dbReference>
<feature type="compositionally biased region" description="Low complexity" evidence="5">
    <location>
        <begin position="814"/>
        <end position="849"/>
    </location>
</feature>
<feature type="region of interest" description="Disordered" evidence="5">
    <location>
        <begin position="807"/>
        <end position="913"/>
    </location>
</feature>
<dbReference type="Proteomes" id="UP000095347">
    <property type="component" value="Unassembled WGS sequence"/>
</dbReference>
<organism evidence="7 8">
    <name type="scientific">Magnetovibrio blakemorei</name>
    <dbReference type="NCBI Taxonomy" id="28181"/>
    <lineage>
        <taxon>Bacteria</taxon>
        <taxon>Pseudomonadati</taxon>
        <taxon>Pseudomonadota</taxon>
        <taxon>Alphaproteobacteria</taxon>
        <taxon>Rhodospirillales</taxon>
        <taxon>Magnetovibrionaceae</taxon>
        <taxon>Magnetovibrio</taxon>
    </lineage>
</organism>
<dbReference type="RefSeq" id="WP_069956408.1">
    <property type="nucleotide sequence ID" value="NZ_MCGG01000002.1"/>
</dbReference>
<evidence type="ECO:0000256" key="5">
    <source>
        <dbReference type="SAM" id="MobiDB-lite"/>
    </source>
</evidence>
<keyword evidence="1" id="KW-0547">Nucleotide-binding</keyword>
<proteinExistence type="predicted"/>
<protein>
    <recommendedName>
        <fullName evidence="6">Helicase C-terminal domain-containing protein</fullName>
    </recommendedName>
</protein>
<evidence type="ECO:0000256" key="3">
    <source>
        <dbReference type="ARBA" id="ARBA00022806"/>
    </source>
</evidence>
<dbReference type="SMART" id="SM00490">
    <property type="entry name" value="HELICc"/>
    <property type="match status" value="1"/>
</dbReference>
<accession>A0A1E5QCH0</accession>
<dbReference type="InterPro" id="IPR001650">
    <property type="entry name" value="Helicase_C-like"/>
</dbReference>
<dbReference type="InterPro" id="IPR055206">
    <property type="entry name" value="DEXQc_SUV3"/>
</dbReference>
<keyword evidence="3" id="KW-0347">Helicase</keyword>
<sequence length="913" mass="100984">MQIDTSRARAPLSAVLGPTNTGKTHLAMERMLAHGSGVIGFPLRLLARENYDRAVKEKGVSQVALVTGEEKIVPAHARYYLTTVESMPTDRTFDFVAIDEIQMCADADRGHIFTDRLLNYRGTQETMFLGAETIRGVIQALVPETEFHTRPRLSTLRYTGYKKLTRLKPRSCIVAFSANDVYSIAELIRRQSGGAAIVMGALSPRTRNAQVDMFQSGEVDFLVATDAVGMGLNMDVDHVALAATRKFDGRIMRDLQPSELAQIAGRAGRHMNDGSFGTTGEVTGLGASAVEAVENHTFAPLPFVYWRNSDLAFGSLKKLKSSLAERPEHAALRRAREADDERMLDTLMTNDAVMATATTADSVKLLWEVARIPDFRQIQTDEHPQLLARIYEQLTSSEARISSDWISERVKRIHNLDGDIDTLMARIAAIRTWTFVAHQSGWLGEPQHWQEQTRAIEDGLSDALHERLTQRFVDKRTSQLVKTLKDDVPLATALHDDGALEVEGHHLGQLSGFRFVATESDTSLAAKVLDSAAGKALRGKIADRISMFEADADGAFTFSADGRINWRGEPVARFVKGAEMLHPRISVLTSDLLEFEQKERIEARLQTWANDLVRDRLGLLLAAREAPLQGVARGLVFQLTECLGALPRHEAESEIKALTKEDRHELRRFGIRIGRHLIYIPTLLRPAAAELSVLLWGVFEDSDPLLPPPPAGRVSLRREKHEPEGWLRAAGFRPAGTLFVRADMLERLAEMAWKRLEAAKGPFEGNEEFLSLAGCSAADLAGILSSLGFQADKDGKWVPKSWRNRAGNRAKKVQPAAMPQAPQNQAPQRQAPQPALSASASPGAVPLSPTEGLGAKPTQKRRPPKRFKKRETTPHHTSQQAAKQKDQHSGRPRAAGIDPDNPFAKLMELKFKS</sequence>
<name>A0A1E5QCH0_9PROT</name>
<dbReference type="PROSITE" id="PS51194">
    <property type="entry name" value="HELICASE_CTER"/>
    <property type="match status" value="1"/>
</dbReference>
<dbReference type="PANTHER" id="PTHR12131">
    <property type="entry name" value="ATP-DEPENDENT RNA AND DNA HELICASE"/>
    <property type="match status" value="1"/>
</dbReference>
<evidence type="ECO:0000256" key="4">
    <source>
        <dbReference type="ARBA" id="ARBA00022840"/>
    </source>
</evidence>
<keyword evidence="4" id="KW-0067">ATP-binding</keyword>
<evidence type="ECO:0000313" key="8">
    <source>
        <dbReference type="Proteomes" id="UP000095347"/>
    </source>
</evidence>
<evidence type="ECO:0000256" key="1">
    <source>
        <dbReference type="ARBA" id="ARBA00022741"/>
    </source>
</evidence>
<dbReference type="GO" id="GO:0005524">
    <property type="term" value="F:ATP binding"/>
    <property type="evidence" value="ECO:0007669"/>
    <property type="project" value="UniProtKB-KW"/>
</dbReference>
<dbReference type="Pfam" id="PF22527">
    <property type="entry name" value="DEXQc_Suv3"/>
    <property type="match status" value="1"/>
</dbReference>
<comment type="caution">
    <text evidence="7">The sequence shown here is derived from an EMBL/GenBank/DDBJ whole genome shotgun (WGS) entry which is preliminary data.</text>
</comment>
<dbReference type="InterPro" id="IPR027417">
    <property type="entry name" value="P-loop_NTPase"/>
</dbReference>
<dbReference type="GO" id="GO:0004386">
    <property type="term" value="F:helicase activity"/>
    <property type="evidence" value="ECO:0007669"/>
    <property type="project" value="UniProtKB-KW"/>
</dbReference>
<dbReference type="OrthoDB" id="9807155at2"/>
<dbReference type="AlphaFoldDB" id="A0A1E5QCH0"/>
<dbReference type="GO" id="GO:0016787">
    <property type="term" value="F:hydrolase activity"/>
    <property type="evidence" value="ECO:0007669"/>
    <property type="project" value="UniProtKB-KW"/>
</dbReference>